<dbReference type="STRING" id="889378.Spiaf_1235"/>
<evidence type="ECO:0000313" key="3">
    <source>
        <dbReference type="Proteomes" id="UP000007383"/>
    </source>
</evidence>
<dbReference type="eggNOG" id="COG1011">
    <property type="taxonomic scope" value="Bacteria"/>
</dbReference>
<accession>H9UIG9</accession>
<dbReference type="OrthoDB" id="9809962at2"/>
<dbReference type="RefSeq" id="WP_014455301.1">
    <property type="nucleotide sequence ID" value="NC_017098.1"/>
</dbReference>
<dbReference type="HOGENOM" id="CLU_123872_0_0_12"/>
<evidence type="ECO:0000313" key="2">
    <source>
        <dbReference type="EMBL" id="AFG37312.1"/>
    </source>
</evidence>
<keyword evidence="3" id="KW-1185">Reference proteome</keyword>
<reference evidence="3" key="1">
    <citation type="journal article" date="2013" name="Stand. Genomic Sci.">
        <title>Complete genome sequence of the halophilic bacterium Spirochaeta africana type strain (Z-7692(T)) from the alkaline Lake Magadi in the East African Rift.</title>
        <authorList>
            <person name="Liolos K."/>
            <person name="Abt B."/>
            <person name="Scheuner C."/>
            <person name="Teshima H."/>
            <person name="Held B."/>
            <person name="Lapidus A."/>
            <person name="Nolan M."/>
            <person name="Lucas S."/>
            <person name="Deshpande S."/>
            <person name="Cheng J.F."/>
            <person name="Tapia R."/>
            <person name="Goodwin L.A."/>
            <person name="Pitluck S."/>
            <person name="Pagani I."/>
            <person name="Ivanova N."/>
            <person name="Mavromatis K."/>
            <person name="Mikhailova N."/>
            <person name="Huntemann M."/>
            <person name="Pati A."/>
            <person name="Chen A."/>
            <person name="Palaniappan K."/>
            <person name="Land M."/>
            <person name="Rohde M."/>
            <person name="Tindall B.J."/>
            <person name="Detter J.C."/>
            <person name="Goker M."/>
            <person name="Bristow J."/>
            <person name="Eisen J.A."/>
            <person name="Markowitz V."/>
            <person name="Hugenholtz P."/>
            <person name="Woyke T."/>
            <person name="Klenk H.P."/>
            <person name="Kyrpides N.C."/>
        </authorList>
    </citation>
    <scope>NUCLEOTIDE SEQUENCE</scope>
    <source>
        <strain evidence="3">ATCC 700263 / DSM 8902 / Z-7692</strain>
    </source>
</reference>
<dbReference type="Gene3D" id="3.40.50.1000">
    <property type="entry name" value="HAD superfamily/HAD-like"/>
    <property type="match status" value="1"/>
</dbReference>
<dbReference type="AlphaFoldDB" id="H9UIG9"/>
<dbReference type="PANTHER" id="PTHR43316:SF3">
    <property type="entry name" value="HALOACID DEHALOGENASE, TYPE II (AFU_ORTHOLOGUE AFUA_2G07750)-RELATED"/>
    <property type="match status" value="1"/>
</dbReference>
<dbReference type="InterPro" id="IPR051540">
    <property type="entry name" value="S-2-haloacid_dehalogenase"/>
</dbReference>
<dbReference type="NCBIfam" id="TIGR01549">
    <property type="entry name" value="HAD-SF-IA-v1"/>
    <property type="match status" value="1"/>
</dbReference>
<proteinExistence type="predicted"/>
<dbReference type="PANTHER" id="PTHR43316">
    <property type="entry name" value="HYDROLASE, HALOACID DELAHOGENASE-RELATED"/>
    <property type="match status" value="1"/>
</dbReference>
<dbReference type="PATRIC" id="fig|889378.3.peg.1235"/>
<keyword evidence="1" id="KW-0378">Hydrolase</keyword>
<dbReference type="KEGG" id="sfc:Spiaf_1235"/>
<sequence>MIRAVLFDWGNTLMRDCPEQSGPMSAWEVVEAMPNAESCLQRISSRVPCFLATNARDSSKADICTALRRVRLHSYISDIFCFRETGQLKPDAGYFAWICEKLQLDAGEIMLVGDDLATDYRGATAAGLAAVLYDPAGKHPDIEHRISDLSQLSLAMFH</sequence>
<dbReference type="SUPFAM" id="SSF56784">
    <property type="entry name" value="HAD-like"/>
    <property type="match status" value="1"/>
</dbReference>
<dbReference type="Pfam" id="PF13242">
    <property type="entry name" value="Hydrolase_like"/>
    <property type="match status" value="1"/>
</dbReference>
<protein>
    <submittedName>
        <fullName evidence="2">Haloacid dehalogenase superfamily enzyme, subfamily IA</fullName>
    </submittedName>
</protein>
<dbReference type="Proteomes" id="UP000007383">
    <property type="component" value="Chromosome"/>
</dbReference>
<dbReference type="EMBL" id="CP003282">
    <property type="protein sequence ID" value="AFG37312.1"/>
    <property type="molecule type" value="Genomic_DNA"/>
</dbReference>
<dbReference type="InterPro" id="IPR036412">
    <property type="entry name" value="HAD-like_sf"/>
</dbReference>
<dbReference type="InterPro" id="IPR006439">
    <property type="entry name" value="HAD-SF_hydro_IA"/>
</dbReference>
<evidence type="ECO:0000256" key="1">
    <source>
        <dbReference type="ARBA" id="ARBA00022801"/>
    </source>
</evidence>
<gene>
    <name evidence="2" type="ordered locus">Spiaf_1235</name>
</gene>
<organism evidence="2 3">
    <name type="scientific">Spirochaeta africana (strain ATCC 700263 / DSM 8902 / Z-7692)</name>
    <dbReference type="NCBI Taxonomy" id="889378"/>
    <lineage>
        <taxon>Bacteria</taxon>
        <taxon>Pseudomonadati</taxon>
        <taxon>Spirochaetota</taxon>
        <taxon>Spirochaetia</taxon>
        <taxon>Spirochaetales</taxon>
        <taxon>Spirochaetaceae</taxon>
        <taxon>Spirochaeta</taxon>
    </lineage>
</organism>
<dbReference type="InterPro" id="IPR023214">
    <property type="entry name" value="HAD_sf"/>
</dbReference>
<dbReference type="GO" id="GO:0016787">
    <property type="term" value="F:hydrolase activity"/>
    <property type="evidence" value="ECO:0007669"/>
    <property type="project" value="UniProtKB-KW"/>
</dbReference>
<name>H9UIG9_SPIAZ</name>